<dbReference type="SUPFAM" id="SSF56784">
    <property type="entry name" value="HAD-like"/>
    <property type="match status" value="1"/>
</dbReference>
<dbReference type="OrthoDB" id="9797415at2"/>
<name>A0A516PV37_9ACTN</name>
<gene>
    <name evidence="1" type="ORF">FOE78_03225</name>
</gene>
<proteinExistence type="predicted"/>
<protein>
    <submittedName>
        <fullName evidence="1">HAD-IA family hydrolase</fullName>
    </submittedName>
</protein>
<reference evidence="1 2" key="1">
    <citation type="submission" date="2019-07" db="EMBL/GenBank/DDBJ databases">
        <title>Microlunatus dokdonensis sp. nov. isolated from the rhizospheric soil of the wild plant Elymus tsukushiensis.</title>
        <authorList>
            <person name="Ghim S.-Y."/>
            <person name="Hwang Y.-J."/>
            <person name="Son J.-S."/>
            <person name="Shin J.-H."/>
        </authorList>
    </citation>
    <scope>NUCLEOTIDE SEQUENCE [LARGE SCALE GENOMIC DNA]</scope>
    <source>
        <strain evidence="1 2">KUDC0627</strain>
    </source>
</reference>
<dbReference type="SFLD" id="SFLDG01129">
    <property type="entry name" value="C1.5:_HAD__Beta-PGM__Phosphata"/>
    <property type="match status" value="1"/>
</dbReference>
<evidence type="ECO:0000313" key="1">
    <source>
        <dbReference type="EMBL" id="QDP95054.1"/>
    </source>
</evidence>
<dbReference type="SFLD" id="SFLDS00003">
    <property type="entry name" value="Haloacid_Dehalogenase"/>
    <property type="match status" value="1"/>
</dbReference>
<dbReference type="Proteomes" id="UP000319263">
    <property type="component" value="Chromosome"/>
</dbReference>
<evidence type="ECO:0000313" key="2">
    <source>
        <dbReference type="Proteomes" id="UP000319263"/>
    </source>
</evidence>
<dbReference type="RefSeq" id="WP_143985036.1">
    <property type="nucleotide sequence ID" value="NZ_CP041692.1"/>
</dbReference>
<accession>A0A516PV37</accession>
<dbReference type="Gene3D" id="3.40.50.1000">
    <property type="entry name" value="HAD superfamily/HAD-like"/>
    <property type="match status" value="1"/>
</dbReference>
<dbReference type="InterPro" id="IPR006439">
    <property type="entry name" value="HAD-SF_hydro_IA"/>
</dbReference>
<dbReference type="PANTHER" id="PTHR43611:SF3">
    <property type="entry name" value="FLAVIN MONONUCLEOTIDE HYDROLASE 1, CHLOROPLATIC"/>
    <property type="match status" value="1"/>
</dbReference>
<dbReference type="InterPro" id="IPR023214">
    <property type="entry name" value="HAD_sf"/>
</dbReference>
<dbReference type="NCBIfam" id="TIGR01509">
    <property type="entry name" value="HAD-SF-IA-v3"/>
    <property type="match status" value="1"/>
</dbReference>
<dbReference type="PANTHER" id="PTHR43611">
    <property type="entry name" value="ALPHA-D-GLUCOSE 1-PHOSPHATE PHOSPHATASE"/>
    <property type="match status" value="1"/>
</dbReference>
<dbReference type="InterPro" id="IPR036412">
    <property type="entry name" value="HAD-like_sf"/>
</dbReference>
<organism evidence="1 2">
    <name type="scientific">Microlunatus elymi</name>
    <dbReference type="NCBI Taxonomy" id="2596828"/>
    <lineage>
        <taxon>Bacteria</taxon>
        <taxon>Bacillati</taxon>
        <taxon>Actinomycetota</taxon>
        <taxon>Actinomycetes</taxon>
        <taxon>Propionibacteriales</taxon>
        <taxon>Propionibacteriaceae</taxon>
        <taxon>Microlunatus</taxon>
    </lineage>
</organism>
<dbReference type="Pfam" id="PF00702">
    <property type="entry name" value="Hydrolase"/>
    <property type="match status" value="1"/>
</dbReference>
<dbReference type="KEGG" id="mik:FOE78_03225"/>
<keyword evidence="2" id="KW-1185">Reference proteome</keyword>
<keyword evidence="1" id="KW-0378">Hydrolase</keyword>
<dbReference type="EMBL" id="CP041692">
    <property type="protein sequence ID" value="QDP95054.1"/>
    <property type="molecule type" value="Genomic_DNA"/>
</dbReference>
<dbReference type="GO" id="GO:0016787">
    <property type="term" value="F:hydrolase activity"/>
    <property type="evidence" value="ECO:0007669"/>
    <property type="project" value="UniProtKB-KW"/>
</dbReference>
<dbReference type="AlphaFoldDB" id="A0A516PV37"/>
<sequence>MTISWVLFDADGVLQRMPPGWQDSLLGRLGDEPVETLAELFTREREETIAGGDFGALVADTLRRRGLSTDPELVLDSWRTLVVDRQLTDRIKKLRTSGIGCALATNQQDVRVAYMRSLPDYADVFDEQFYSSELGLAKPDPAFFEVIIQRLGIEPDEALFVDDVAANVAGARVAGLAAEVFEQDAGIAELERILARYQLT</sequence>
<dbReference type="PRINTS" id="PR00413">
    <property type="entry name" value="HADHALOGNASE"/>
</dbReference>